<feature type="region of interest" description="Disordered" evidence="1">
    <location>
        <begin position="379"/>
        <end position="410"/>
    </location>
</feature>
<feature type="compositionally biased region" description="Basic and acidic residues" evidence="1">
    <location>
        <begin position="453"/>
        <end position="462"/>
    </location>
</feature>
<gene>
    <name evidence="2" type="ORF">JKIAZH3_G5758</name>
</gene>
<comment type="caution">
    <text evidence="2">The sequence shown here is derived from an EMBL/GenBank/DDBJ whole genome shotgun (WGS) entry which is preliminary data.</text>
</comment>
<dbReference type="Proteomes" id="UP000836402">
    <property type="component" value="Unassembled WGS sequence"/>
</dbReference>
<protein>
    <submittedName>
        <fullName evidence="2">Uncharacterized protein</fullName>
    </submittedName>
</protein>
<keyword evidence="3" id="KW-1185">Reference proteome</keyword>
<feature type="compositionally biased region" description="Low complexity" evidence="1">
    <location>
        <begin position="390"/>
        <end position="406"/>
    </location>
</feature>
<name>A0ABN7IKP1_9BASI</name>
<reference evidence="2" key="1">
    <citation type="submission" date="2020-10" db="EMBL/GenBank/DDBJ databases">
        <authorList>
            <person name="Sedaghatjoo S."/>
        </authorList>
    </citation>
    <scope>NUCLEOTIDE SEQUENCE</scope>
    <source>
        <strain evidence="2">AZH3</strain>
    </source>
</reference>
<sequence>MALQNLFVSVLHRLTHWSPHLRVMSLSSVVLSGLHRMKRDHRQFARVTEEFFDQDEDMGPYAAFREDSATSVYEAVPLLGPFGPEELTLEWDGKEDTLRSFLFSSCWCPPPGNNPRSSVEGRVGPPPVFVGLAARLTRLHLIGYDPLSPFDGFSLPIETLVNSVIAGSLQATHRLVQARRLACDMWRDQARRDASREDSVIAENAGSSLHLQSHFDGSERGSAVPDQPTRIPCVTHLRYDTVKFTLRPFEALAPRLRPLFEHLHVSGASYPPRLTNSNRNQTPRTRHPYHDSAIRATLKDGSYQIPLADLAQGRELSDVAKANEAADYHLRTAFGAGSFARLHLAWDLPPPPEEGNEQLTSQMAALSVSAAESGWPTERRDVWTNYSTPSRSAAAGASKTAKSRAGPSNADSPFTMELVEAIEHRLQYPFTQQLFEARRYNTYPSKPLMQTRPPEETQRLRNDSSLWPSETERDADALGKLLGQDFLLHVGGELPLNPEYQPLLEMVPISPYAAVPDGPVQLGPDLPRGSQRNFTTVSRPRAEPILRLGGAYAAFTSDERTRLFMERIKGKAGSW</sequence>
<proteinExistence type="predicted"/>
<dbReference type="EMBL" id="CAJHJG010000439">
    <property type="protein sequence ID" value="CAD6902467.1"/>
    <property type="molecule type" value="Genomic_DNA"/>
</dbReference>
<feature type="region of interest" description="Disordered" evidence="1">
    <location>
        <begin position="445"/>
        <end position="468"/>
    </location>
</feature>
<evidence type="ECO:0000256" key="1">
    <source>
        <dbReference type="SAM" id="MobiDB-lite"/>
    </source>
</evidence>
<accession>A0ABN7IKP1</accession>
<evidence type="ECO:0000313" key="3">
    <source>
        <dbReference type="Proteomes" id="UP000836402"/>
    </source>
</evidence>
<organism evidence="2 3">
    <name type="scientific">Tilletia caries</name>
    <name type="common">wheat bunt fungus</name>
    <dbReference type="NCBI Taxonomy" id="13290"/>
    <lineage>
        <taxon>Eukaryota</taxon>
        <taxon>Fungi</taxon>
        <taxon>Dikarya</taxon>
        <taxon>Basidiomycota</taxon>
        <taxon>Ustilaginomycotina</taxon>
        <taxon>Exobasidiomycetes</taxon>
        <taxon>Tilletiales</taxon>
        <taxon>Tilletiaceae</taxon>
        <taxon>Tilletia</taxon>
    </lineage>
</organism>
<evidence type="ECO:0000313" key="2">
    <source>
        <dbReference type="EMBL" id="CAD6902467.1"/>
    </source>
</evidence>